<gene>
    <name evidence="3" type="ORF">SAMN04488498_1366</name>
</gene>
<sequence length="455" mass="48478">MEYVTLAGDEAKLTLRVLSGPNRGAETSLEEGGWLIGSSATDDLTFADPELAASHLRIAVEAGRIQIIALAPGVRIGGKDLTSDNWTELDPLTPIQVGRTIFGIGPAGSSFPEFDSVVESGDLDTSACLVTGAEAASAFVGRKIYLMVGSIPRRLRLGAVACALLFTPAVGVWAALGRVPPSAPEAAPAAERMRIARDIIRDLKVARNFNITVVDDKLVIEGDLRPGDDSELKAALRNAGLEAEVLFKRPATLSDSQLVDLVKTVISGFGIEGSVRLNGAGEITLTGHGPSDAKVAAALHRLRQDIPGLGEVEDAIATPERARVFLETAMTAQLRRSIRILTKPDGVFVSGKLTPIAFEAWQNVASRFQEKFAPYIPLETQFTPVILPAPRGVHLGRTPFIVVENGTRLKIGDSLESLGQIVAIDRGGISVRIGADEVHVPYPSKPRWIAEEEKG</sequence>
<organism evidence="3 4">
    <name type="scientific">Neomesorhizobium albiziae</name>
    <dbReference type="NCBI Taxonomy" id="335020"/>
    <lineage>
        <taxon>Bacteria</taxon>
        <taxon>Pseudomonadati</taxon>
        <taxon>Pseudomonadota</taxon>
        <taxon>Alphaproteobacteria</taxon>
        <taxon>Hyphomicrobiales</taxon>
        <taxon>Phyllobacteriaceae</taxon>
        <taxon>Neomesorhizobium</taxon>
    </lineage>
</organism>
<keyword evidence="4" id="KW-1185">Reference proteome</keyword>
<dbReference type="SUPFAM" id="SSF49879">
    <property type="entry name" value="SMAD/FHA domain"/>
    <property type="match status" value="1"/>
</dbReference>
<feature type="domain" description="YscD cytoplasmic" evidence="1">
    <location>
        <begin position="16"/>
        <end position="106"/>
    </location>
</feature>
<proteinExistence type="predicted"/>
<accession>A0A1I4F370</accession>
<reference evidence="3 4" key="1">
    <citation type="submission" date="2016-10" db="EMBL/GenBank/DDBJ databases">
        <authorList>
            <person name="Varghese N."/>
            <person name="Submissions S."/>
        </authorList>
    </citation>
    <scope>NUCLEOTIDE SEQUENCE [LARGE SCALE GENOMIC DNA]</scope>
    <source>
        <strain evidence="3 4">DSM 21822</strain>
    </source>
</reference>
<dbReference type="InterPro" id="IPR053946">
    <property type="entry name" value="YscD_ppl_3rd"/>
</dbReference>
<dbReference type="Pfam" id="PF16697">
    <property type="entry name" value="Yop-YscD_cpl"/>
    <property type="match status" value="1"/>
</dbReference>
<dbReference type="EMBL" id="FOSL01000036">
    <property type="protein sequence ID" value="SFL12408.1"/>
    <property type="molecule type" value="Genomic_DNA"/>
</dbReference>
<evidence type="ECO:0000259" key="2">
    <source>
        <dbReference type="Pfam" id="PF21934"/>
    </source>
</evidence>
<dbReference type="InterPro" id="IPR012843">
    <property type="entry name" value="YscD"/>
</dbReference>
<dbReference type="InterPro" id="IPR032030">
    <property type="entry name" value="YscD_cytoplasmic_dom"/>
</dbReference>
<feature type="domain" description="YscD-like Bon-like" evidence="2">
    <location>
        <begin position="330"/>
        <end position="381"/>
    </location>
</feature>
<dbReference type="InterPro" id="IPR008984">
    <property type="entry name" value="SMAD_FHA_dom_sf"/>
</dbReference>
<dbReference type="AlphaFoldDB" id="A0A1I4F370"/>
<evidence type="ECO:0000259" key="1">
    <source>
        <dbReference type="Pfam" id="PF16697"/>
    </source>
</evidence>
<protein>
    <submittedName>
        <fullName evidence="3">Type III secretion apparatus protein, YscD/HrpQ family</fullName>
    </submittedName>
</protein>
<dbReference type="Pfam" id="PF21934">
    <property type="entry name" value="Yop-YscD_ppl_3rd"/>
    <property type="match status" value="1"/>
</dbReference>
<name>A0A1I4F370_9HYPH</name>
<dbReference type="Gene3D" id="2.60.200.20">
    <property type="match status" value="1"/>
</dbReference>
<evidence type="ECO:0000313" key="4">
    <source>
        <dbReference type="Proteomes" id="UP000323300"/>
    </source>
</evidence>
<evidence type="ECO:0000313" key="3">
    <source>
        <dbReference type="EMBL" id="SFL12408.1"/>
    </source>
</evidence>
<dbReference type="NCBIfam" id="TIGR02500">
    <property type="entry name" value="type_III_yscD"/>
    <property type="match status" value="1"/>
</dbReference>
<dbReference type="Proteomes" id="UP000323300">
    <property type="component" value="Unassembled WGS sequence"/>
</dbReference>